<protein>
    <submittedName>
        <fullName evidence="1">Uncharacterized protein</fullName>
    </submittedName>
</protein>
<accession>A0A0E1VXF5</accession>
<gene>
    <name evidence="1" type="ORF">BURPS1710A_A1543</name>
</gene>
<sequence length="63" mass="6674">MALLVARPSAVLPRHRGIATASRPHLRAAGAPLRATADGRRRLPVSFFSLPCYAPAAAGRCRP</sequence>
<dbReference type="EMBL" id="CM000833">
    <property type="protein sequence ID" value="EET04824.1"/>
    <property type="molecule type" value="Genomic_DNA"/>
</dbReference>
<dbReference type="AlphaFoldDB" id="A0A0E1VXF5"/>
<dbReference type="HOGENOM" id="CLU_2877207_0_0_4"/>
<reference evidence="1" key="1">
    <citation type="submission" date="2009-05" db="EMBL/GenBank/DDBJ databases">
        <authorList>
            <person name="Harkins D.M."/>
            <person name="DeShazer D."/>
            <person name="Woods D.E."/>
            <person name="Brinkac L.M."/>
            <person name="Brown K.A."/>
            <person name="Hung G.C."/>
            <person name="Tuanyok A."/>
            <person name="Zhang B."/>
            <person name="Nierman W.C."/>
        </authorList>
    </citation>
    <scope>NUCLEOTIDE SEQUENCE [LARGE SCALE GENOMIC DNA]</scope>
    <source>
        <strain evidence="1">1710a</strain>
    </source>
</reference>
<proteinExistence type="predicted"/>
<dbReference type="Proteomes" id="UP000001812">
    <property type="component" value="Chromosome II"/>
</dbReference>
<evidence type="ECO:0000313" key="1">
    <source>
        <dbReference type="EMBL" id="EET04824.1"/>
    </source>
</evidence>
<organism evidence="1">
    <name type="scientific">Burkholderia pseudomallei 1710a</name>
    <dbReference type="NCBI Taxonomy" id="320371"/>
    <lineage>
        <taxon>Bacteria</taxon>
        <taxon>Pseudomonadati</taxon>
        <taxon>Pseudomonadota</taxon>
        <taxon>Betaproteobacteria</taxon>
        <taxon>Burkholderiales</taxon>
        <taxon>Burkholderiaceae</taxon>
        <taxon>Burkholderia</taxon>
        <taxon>pseudomallei group</taxon>
    </lineage>
</organism>
<name>A0A0E1VXF5_BURPE</name>